<evidence type="ECO:0000256" key="4">
    <source>
        <dbReference type="ARBA" id="ARBA00022801"/>
    </source>
</evidence>
<evidence type="ECO:0000313" key="9">
    <source>
        <dbReference type="Proteomes" id="UP001497482"/>
    </source>
</evidence>
<dbReference type="PANTHER" id="PTHR42693">
    <property type="entry name" value="ARYLSULFATASE FAMILY MEMBER"/>
    <property type="match status" value="1"/>
</dbReference>
<dbReference type="Pfam" id="PF14707">
    <property type="entry name" value="Sulfatase_C"/>
    <property type="match status" value="1"/>
</dbReference>
<dbReference type="AlphaFoldDB" id="A0AAV2L7D9"/>
<dbReference type="SUPFAM" id="SSF53649">
    <property type="entry name" value="Alkaline phosphatase-like"/>
    <property type="match status" value="1"/>
</dbReference>
<reference evidence="8 9" key="1">
    <citation type="submission" date="2024-04" db="EMBL/GenBank/DDBJ databases">
        <authorList>
            <person name="Waldvogel A.-M."/>
            <person name="Schoenle A."/>
        </authorList>
    </citation>
    <scope>NUCLEOTIDE SEQUENCE [LARGE SCALE GENOMIC DNA]</scope>
</reference>
<keyword evidence="3" id="KW-0479">Metal-binding</keyword>
<dbReference type="Proteomes" id="UP001497482">
    <property type="component" value="Chromosome 22"/>
</dbReference>
<dbReference type="GO" id="GO:0004065">
    <property type="term" value="F:arylsulfatase activity"/>
    <property type="evidence" value="ECO:0007669"/>
    <property type="project" value="TreeGrafter"/>
</dbReference>
<comment type="cofactor">
    <cofactor evidence="1">
        <name>Ca(2+)</name>
        <dbReference type="ChEBI" id="CHEBI:29108"/>
    </cofactor>
</comment>
<keyword evidence="6" id="KW-0472">Membrane</keyword>
<dbReference type="InterPro" id="IPR000917">
    <property type="entry name" value="Sulfatase_N"/>
</dbReference>
<dbReference type="PANTHER" id="PTHR42693:SF9">
    <property type="entry name" value="STERYL-SULFATASE"/>
    <property type="match status" value="1"/>
</dbReference>
<evidence type="ECO:0000313" key="8">
    <source>
        <dbReference type="EMBL" id="CAL1598126.1"/>
    </source>
</evidence>
<evidence type="ECO:0000256" key="1">
    <source>
        <dbReference type="ARBA" id="ARBA00001913"/>
    </source>
</evidence>
<keyword evidence="6" id="KW-1133">Transmembrane helix</keyword>
<organism evidence="8 9">
    <name type="scientific">Knipowitschia caucasica</name>
    <name type="common">Caucasian dwarf goby</name>
    <name type="synonym">Pomatoschistus caucasicus</name>
    <dbReference type="NCBI Taxonomy" id="637954"/>
    <lineage>
        <taxon>Eukaryota</taxon>
        <taxon>Metazoa</taxon>
        <taxon>Chordata</taxon>
        <taxon>Craniata</taxon>
        <taxon>Vertebrata</taxon>
        <taxon>Euteleostomi</taxon>
        <taxon>Actinopterygii</taxon>
        <taxon>Neopterygii</taxon>
        <taxon>Teleostei</taxon>
        <taxon>Neoteleostei</taxon>
        <taxon>Acanthomorphata</taxon>
        <taxon>Gobiaria</taxon>
        <taxon>Gobiiformes</taxon>
        <taxon>Gobioidei</taxon>
        <taxon>Gobiidae</taxon>
        <taxon>Gobiinae</taxon>
        <taxon>Knipowitschia</taxon>
    </lineage>
</organism>
<proteinExistence type="inferred from homology"/>
<keyword evidence="9" id="KW-1185">Reference proteome</keyword>
<dbReference type="GO" id="GO:0005783">
    <property type="term" value="C:endoplasmic reticulum"/>
    <property type="evidence" value="ECO:0007669"/>
    <property type="project" value="UniProtKB-ARBA"/>
</dbReference>
<keyword evidence="4" id="KW-0378">Hydrolase</keyword>
<protein>
    <recommendedName>
        <fullName evidence="7">Sulfatase N-terminal domain-containing protein</fullName>
    </recommendedName>
</protein>
<dbReference type="InterPro" id="IPR050738">
    <property type="entry name" value="Sulfatase"/>
</dbReference>
<feature type="domain" description="Sulfatase N-terminal" evidence="7">
    <location>
        <begin position="1"/>
        <end position="376"/>
    </location>
</feature>
<accession>A0AAV2L7D9</accession>
<comment type="similarity">
    <text evidence="2">Belongs to the sulfatase family.</text>
</comment>
<dbReference type="InterPro" id="IPR017850">
    <property type="entry name" value="Alkaline_phosphatase_core_sf"/>
</dbReference>
<dbReference type="FunFam" id="3.30.1120.10:FF:000001">
    <property type="entry name" value="Arylsulfatase E"/>
    <property type="match status" value="1"/>
</dbReference>
<dbReference type="Pfam" id="PF00884">
    <property type="entry name" value="Sulfatase"/>
    <property type="match status" value="1"/>
</dbReference>
<dbReference type="PROSITE" id="PS00523">
    <property type="entry name" value="SULFATASE_1"/>
    <property type="match status" value="1"/>
</dbReference>
<dbReference type="InterPro" id="IPR024607">
    <property type="entry name" value="Sulfatase_CS"/>
</dbReference>
<feature type="transmembrane region" description="Helical" evidence="6">
    <location>
        <begin position="156"/>
        <end position="173"/>
    </location>
</feature>
<keyword evidence="5" id="KW-0106">Calcium</keyword>
<evidence type="ECO:0000259" key="7">
    <source>
        <dbReference type="Pfam" id="PF00884"/>
    </source>
</evidence>
<dbReference type="EMBL" id="OZ035844">
    <property type="protein sequence ID" value="CAL1598126.1"/>
    <property type="molecule type" value="Genomic_DNA"/>
</dbReference>
<dbReference type="GO" id="GO:0046872">
    <property type="term" value="F:metal ion binding"/>
    <property type="evidence" value="ECO:0007669"/>
    <property type="project" value="UniProtKB-KW"/>
</dbReference>
<sequence>MVDDLGIGDLGCFGNKTLRTPHIDSLASDGARLTHHIAAAPLCSPSRAAFLTGRLPVRSGTAGSGQSMVFLFNAASGGLPPSEVTFASVLQQQGYNTALVGKWHLGLNCISASDRCHHPNSHGFHYFFGIPLTNLRDCHPGHGTVFRFHKFVQLKTWAPILLIASLAFYFRLIPFPRLILVLTAGPLVFGALVLYGCSFLVPYMNCILMRNAEIMEQPFSTVNLTQRMTSEAVGFMERSRGGPFLLFVTYLQVHTALFAHDHFRGSSPHGIYGDAVHEVDWSVGQILRSLDQLGLRDDTVVYLTSDQGAHLEEVTFTGERHGGSNGIYRAGKSTNFEGGIRVPGLVRWPGTVSPGLVIDAPTSLMDLFPTVLQLSGGRLPHDRVIDGRSLLDLLTAKSQRSEHEFMFHYCTDVIQAVRWIPTDSSSVWKLFYFTPIFDNEHSSTCFHSHVCFCHEAAVKRHNPPLLFDLSRDPTESQSLTPDSEPEFWSIVDRMTSAVWHHQATLEATPNQMAMENMIPRLSLQPCCSTFTELCRCKRNASKVQATESNWEL</sequence>
<dbReference type="Gene3D" id="3.30.1120.10">
    <property type="match status" value="1"/>
</dbReference>
<evidence type="ECO:0000256" key="2">
    <source>
        <dbReference type="ARBA" id="ARBA00008779"/>
    </source>
</evidence>
<evidence type="ECO:0000256" key="3">
    <source>
        <dbReference type="ARBA" id="ARBA00022723"/>
    </source>
</evidence>
<keyword evidence="6" id="KW-0812">Transmembrane</keyword>
<dbReference type="PROSITE" id="PS00149">
    <property type="entry name" value="SULFATASE_2"/>
    <property type="match status" value="1"/>
</dbReference>
<name>A0AAV2L7D9_KNICA</name>
<dbReference type="Gene3D" id="3.40.720.10">
    <property type="entry name" value="Alkaline Phosphatase, subunit A"/>
    <property type="match status" value="1"/>
</dbReference>
<dbReference type="Gene3D" id="1.10.287.550">
    <property type="entry name" value="Helix hairpin bin"/>
    <property type="match status" value="1"/>
</dbReference>
<evidence type="ECO:0000256" key="6">
    <source>
        <dbReference type="SAM" id="Phobius"/>
    </source>
</evidence>
<evidence type="ECO:0000256" key="5">
    <source>
        <dbReference type="ARBA" id="ARBA00022837"/>
    </source>
</evidence>
<gene>
    <name evidence="8" type="ORF">KC01_LOCUS26559</name>
</gene>
<feature type="transmembrane region" description="Helical" evidence="6">
    <location>
        <begin position="179"/>
        <end position="201"/>
    </location>
</feature>